<feature type="coiled-coil region" evidence="1">
    <location>
        <begin position="3"/>
        <end position="51"/>
    </location>
</feature>
<keyword evidence="3" id="KW-1185">Reference proteome</keyword>
<reference evidence="2 3" key="1">
    <citation type="submission" date="2016-09" db="EMBL/GenBank/DDBJ databases">
        <title>Genomic analysis reveals versatility of anaerobic energy metabolism of Geosporobacter ferrireducens IRF9 of phylum Firmicutes.</title>
        <authorList>
            <person name="Kim S.-J."/>
        </authorList>
    </citation>
    <scope>NUCLEOTIDE SEQUENCE [LARGE SCALE GENOMIC DNA]</scope>
    <source>
        <strain evidence="2 3">IRF9</strain>
    </source>
</reference>
<organism evidence="2 3">
    <name type="scientific">Geosporobacter ferrireducens</name>
    <dbReference type="NCBI Taxonomy" id="1424294"/>
    <lineage>
        <taxon>Bacteria</taxon>
        <taxon>Bacillati</taxon>
        <taxon>Bacillota</taxon>
        <taxon>Clostridia</taxon>
        <taxon>Peptostreptococcales</taxon>
        <taxon>Thermotaleaceae</taxon>
        <taxon>Geosporobacter</taxon>
    </lineage>
</organism>
<protein>
    <submittedName>
        <fullName evidence="2">Uncharacterized protein</fullName>
    </submittedName>
</protein>
<evidence type="ECO:0000256" key="1">
    <source>
        <dbReference type="SAM" id="Coils"/>
    </source>
</evidence>
<dbReference type="Proteomes" id="UP000095743">
    <property type="component" value="Chromosome"/>
</dbReference>
<dbReference type="EMBL" id="CP017269">
    <property type="protein sequence ID" value="AOT73282.1"/>
    <property type="molecule type" value="Genomic_DNA"/>
</dbReference>
<dbReference type="STRING" id="1424294.Gferi_23905"/>
<keyword evidence="1" id="KW-0175">Coiled coil</keyword>
<evidence type="ECO:0000313" key="2">
    <source>
        <dbReference type="EMBL" id="AOT73282.1"/>
    </source>
</evidence>
<sequence length="429" mass="50511">MELSKAQEALDLERKELQKEQQHIMETHAKLSKEQGKMEQAIRELEIINGEHKFIHESIKAGDIQGTDYYYKRLETVERLKKGLESTYQAVVEQQGKVSREKEVFAAFCTQEIHDIRLRQMTISSILTKTDYQELLQSRNNIANRIVRTKKIAMDDIKQHDDEMNQFINHLYVHLDYIGQEIRMIPHKTRIRTEEGSKEIYQFTVPEWIESEAKEQLRKHIEWMLEQLEKDPKFRDEDGGEQYTEIKKFTEKSLQTKQLMQMIMKGNMVKIKCRKVTNDNKVSSGFSSWEESNQWSGGEKWSKNMTLFLGLMNYMAEKRQHINLGVGRTRTVIMDNPFGHASSDHVLNPVFYIAEQLGFQMIALTAHAEGSFIREYFPVVYSCRLREAANGQTSIMTYEKEIKHVYFKDHDPIVLDRLGRREQLTLFDL</sequence>
<evidence type="ECO:0000313" key="3">
    <source>
        <dbReference type="Proteomes" id="UP000095743"/>
    </source>
</evidence>
<gene>
    <name evidence="2" type="ORF">Gferi_23905</name>
</gene>
<dbReference type="KEGG" id="gfe:Gferi_23905"/>
<dbReference type="AlphaFoldDB" id="A0A1D8GQR5"/>
<name>A0A1D8GQR5_9FIRM</name>
<proteinExistence type="predicted"/>
<accession>A0A1D8GQR5</accession>